<dbReference type="Pfam" id="PF00702">
    <property type="entry name" value="Hydrolase"/>
    <property type="match status" value="1"/>
</dbReference>
<dbReference type="Gene3D" id="1.10.150.240">
    <property type="entry name" value="Putative phosphatase, domain 2"/>
    <property type="match status" value="1"/>
</dbReference>
<evidence type="ECO:0000313" key="1">
    <source>
        <dbReference type="EMBL" id="URA10192.1"/>
    </source>
</evidence>
<dbReference type="InterPro" id="IPR023198">
    <property type="entry name" value="PGP-like_dom2"/>
</dbReference>
<dbReference type="PANTHER" id="PTHR18901:SF38">
    <property type="entry name" value="PSEUDOURIDINE-5'-PHOSPHATASE"/>
    <property type="match status" value="1"/>
</dbReference>
<name>A0AAX3BD25_9SPIR</name>
<dbReference type="NCBIfam" id="TIGR01509">
    <property type="entry name" value="HAD-SF-IA-v3"/>
    <property type="match status" value="1"/>
</dbReference>
<evidence type="ECO:0000313" key="2">
    <source>
        <dbReference type="Proteomes" id="UP001056539"/>
    </source>
</evidence>
<dbReference type="InterPro" id="IPR036412">
    <property type="entry name" value="HAD-like_sf"/>
</dbReference>
<organism evidence="1 2">
    <name type="scientific">Thermospira aquatica</name>
    <dbReference type="NCBI Taxonomy" id="2828656"/>
    <lineage>
        <taxon>Bacteria</taxon>
        <taxon>Pseudomonadati</taxon>
        <taxon>Spirochaetota</taxon>
        <taxon>Spirochaetia</taxon>
        <taxon>Brevinematales</taxon>
        <taxon>Thermospiraceae</taxon>
        <taxon>Thermospira</taxon>
    </lineage>
</organism>
<dbReference type="SFLD" id="SFLDG01135">
    <property type="entry name" value="C1.5.6:_HAD__Beta-PGM__Phospha"/>
    <property type="match status" value="1"/>
</dbReference>
<dbReference type="PANTHER" id="PTHR18901">
    <property type="entry name" value="2-DEOXYGLUCOSE-6-PHOSPHATE PHOSPHATASE 2"/>
    <property type="match status" value="1"/>
</dbReference>
<dbReference type="SFLD" id="SFLDG01129">
    <property type="entry name" value="C1.5:_HAD__Beta-PGM__Phosphata"/>
    <property type="match status" value="1"/>
</dbReference>
<sequence>MKAVIFDMDGLMVDTESFYFEVERDMGRKRGKRVEDELLHRMMGQKPLDSMRLFVRELGLDESPETLLAERDERILACIRTGLQPMPGLYEIVRTLKPLVKLAIGTGNTKKMVTEVLKALGLEEMFDIVQTSDDVSSGKPSPEIFVKAVEKLNISPERAAVLEDSANGIRAAHAAGCLPLAVPNEYTKSQDFSLAHRVFGSLYEAKDFLMEWVRQ</sequence>
<dbReference type="SFLD" id="SFLDS00003">
    <property type="entry name" value="Haloacid_Dehalogenase"/>
    <property type="match status" value="1"/>
</dbReference>
<proteinExistence type="predicted"/>
<dbReference type="RefSeq" id="WP_271435324.1">
    <property type="nucleotide sequence ID" value="NZ_CP073355.1"/>
</dbReference>
<reference evidence="1" key="1">
    <citation type="submission" date="2021-04" db="EMBL/GenBank/DDBJ databases">
        <authorList>
            <person name="Postec A."/>
        </authorList>
    </citation>
    <scope>NUCLEOTIDE SEQUENCE</scope>
    <source>
        <strain evidence="1">F1F22</strain>
    </source>
</reference>
<reference evidence="1" key="2">
    <citation type="submission" date="2022-06" db="EMBL/GenBank/DDBJ databases">
        <title>Thermospira aquatica gen. nov., sp. nov.</title>
        <authorList>
            <person name="Ben Ali Gam Z."/>
            <person name="Labat M."/>
        </authorList>
    </citation>
    <scope>NUCLEOTIDE SEQUENCE</scope>
    <source>
        <strain evidence="1">F1F22</strain>
    </source>
</reference>
<gene>
    <name evidence="1" type="ORF">KDW03_12045</name>
</gene>
<dbReference type="InterPro" id="IPR023214">
    <property type="entry name" value="HAD_sf"/>
</dbReference>
<dbReference type="KEGG" id="taqu:KDW03_12045"/>
<dbReference type="SUPFAM" id="SSF56784">
    <property type="entry name" value="HAD-like"/>
    <property type="match status" value="1"/>
</dbReference>
<dbReference type="NCBIfam" id="TIGR01549">
    <property type="entry name" value="HAD-SF-IA-v1"/>
    <property type="match status" value="1"/>
</dbReference>
<accession>A0AAX3BD25</accession>
<protein>
    <submittedName>
        <fullName evidence="1">HAD family phosphatase</fullName>
    </submittedName>
</protein>
<keyword evidence="2" id="KW-1185">Reference proteome</keyword>
<dbReference type="PRINTS" id="PR00413">
    <property type="entry name" value="HADHALOGNASE"/>
</dbReference>
<dbReference type="AlphaFoldDB" id="A0AAX3BD25"/>
<dbReference type="Proteomes" id="UP001056539">
    <property type="component" value="Chromosome"/>
</dbReference>
<dbReference type="InterPro" id="IPR006439">
    <property type="entry name" value="HAD-SF_hydro_IA"/>
</dbReference>
<dbReference type="Gene3D" id="3.40.50.1000">
    <property type="entry name" value="HAD superfamily/HAD-like"/>
    <property type="match status" value="1"/>
</dbReference>
<dbReference type="EMBL" id="CP073355">
    <property type="protein sequence ID" value="URA10192.1"/>
    <property type="molecule type" value="Genomic_DNA"/>
</dbReference>